<keyword evidence="4 5" id="KW-0472">Membrane</keyword>
<evidence type="ECO:0000256" key="4">
    <source>
        <dbReference type="ARBA" id="ARBA00023136"/>
    </source>
</evidence>
<comment type="subcellular location">
    <subcellularLocation>
        <location evidence="1">Membrane</location>
        <topology evidence="1">Multi-pass membrane protein</topology>
    </subcellularLocation>
</comment>
<dbReference type="InterPro" id="IPR038665">
    <property type="entry name" value="Voltage-dep_anion_channel_sf"/>
</dbReference>
<feature type="transmembrane region" description="Helical" evidence="5">
    <location>
        <begin position="209"/>
        <end position="231"/>
    </location>
</feature>
<sequence length="314" mass="34792">MKEFIKSIPLALSSLLLALVALANILAGFFPPLKPIIQGLAILGLVLVGTRLKQDWKTVKKEFHNPLVASCFATFFMAIQLLTASLPLPNKLGNLLWYLNALAYLLYIVFFTKRFAFQRKLSLIYPSWFIVYVGFAMVAVTAPVYEEAILGWSALLIAGIAYVLLIPVVMYRLILIPLPENQFPILAIFAAPTSLLLTAYLSLADEVNIPLAVGLVGLSQVIYGLVLFSLYRLMKNGFSPLFSAFTFPFVSTAISLKLAVSRLYVTQPPLTLLVHAEVVIASLIIGYVLFSYIRMFRLQTVLTLSLKKAPLNSK</sequence>
<dbReference type="InterPro" id="IPR052951">
    <property type="entry name" value="Tellurite_res_ion_channel"/>
</dbReference>
<feature type="transmembrane region" description="Helical" evidence="5">
    <location>
        <begin position="272"/>
        <end position="290"/>
    </location>
</feature>
<reference evidence="6 7" key="1">
    <citation type="submission" date="2021-04" db="EMBL/GenBank/DDBJ databases">
        <title>Complete genome sequence of a novel Streptococcus species.</title>
        <authorList>
            <person name="Teng J.L.L."/>
        </authorList>
    </citation>
    <scope>NUCLEOTIDE SEQUENCE [LARGE SCALE GENOMIC DNA]</scope>
    <source>
        <strain evidence="6 7">HKU75</strain>
    </source>
</reference>
<dbReference type="Gene3D" id="1.50.10.150">
    <property type="entry name" value="Voltage-dependent anion channel"/>
    <property type="match status" value="1"/>
</dbReference>
<feature type="transmembrane region" description="Helical" evidence="5">
    <location>
        <begin position="33"/>
        <end position="52"/>
    </location>
</feature>
<dbReference type="PANTHER" id="PTHR37955:SF1">
    <property type="entry name" value="DEP DOMAIN-CONTAINING PROTEIN"/>
    <property type="match status" value="1"/>
</dbReference>
<feature type="transmembrane region" description="Helical" evidence="5">
    <location>
        <begin position="151"/>
        <end position="171"/>
    </location>
</feature>
<feature type="transmembrane region" description="Helical" evidence="5">
    <location>
        <begin position="123"/>
        <end position="145"/>
    </location>
</feature>
<evidence type="ECO:0000256" key="3">
    <source>
        <dbReference type="ARBA" id="ARBA00022989"/>
    </source>
</evidence>
<accession>A0ABX7YLA2</accession>
<evidence type="ECO:0000256" key="1">
    <source>
        <dbReference type="ARBA" id="ARBA00004141"/>
    </source>
</evidence>
<feature type="transmembrane region" description="Helical" evidence="5">
    <location>
        <begin position="238"/>
        <end position="260"/>
    </location>
</feature>
<protein>
    <submittedName>
        <fullName evidence="6">TDT family transporter</fullName>
    </submittedName>
</protein>
<evidence type="ECO:0000313" key="6">
    <source>
        <dbReference type="EMBL" id="QUE54580.1"/>
    </source>
</evidence>
<keyword evidence="7" id="KW-1185">Reference proteome</keyword>
<dbReference type="CDD" id="cd09325">
    <property type="entry name" value="TDT_C4-dicarb_trans"/>
    <property type="match status" value="1"/>
</dbReference>
<dbReference type="RefSeq" id="WP_212571397.1">
    <property type="nucleotide sequence ID" value="NZ_CP073084.1"/>
</dbReference>
<dbReference type="InterPro" id="IPR004695">
    <property type="entry name" value="SLAC1/Mae1/Ssu1/TehA"/>
</dbReference>
<dbReference type="Proteomes" id="UP000677616">
    <property type="component" value="Chromosome"/>
</dbReference>
<gene>
    <name evidence="6" type="ORF">INT76_01440</name>
</gene>
<evidence type="ECO:0000256" key="5">
    <source>
        <dbReference type="SAM" id="Phobius"/>
    </source>
</evidence>
<keyword evidence="2 5" id="KW-0812">Transmembrane</keyword>
<evidence type="ECO:0000313" key="7">
    <source>
        <dbReference type="Proteomes" id="UP000677616"/>
    </source>
</evidence>
<proteinExistence type="predicted"/>
<feature type="transmembrane region" description="Helical" evidence="5">
    <location>
        <begin position="95"/>
        <end position="111"/>
    </location>
</feature>
<dbReference type="PANTHER" id="PTHR37955">
    <property type="entry name" value="TELLURITE RESISTANCE PROTEIN TEHA"/>
    <property type="match status" value="1"/>
</dbReference>
<dbReference type="EMBL" id="CP073084">
    <property type="protein sequence ID" value="QUE54580.1"/>
    <property type="molecule type" value="Genomic_DNA"/>
</dbReference>
<keyword evidence="3 5" id="KW-1133">Transmembrane helix</keyword>
<dbReference type="Pfam" id="PF03595">
    <property type="entry name" value="SLAC1"/>
    <property type="match status" value="1"/>
</dbReference>
<evidence type="ECO:0000256" key="2">
    <source>
        <dbReference type="ARBA" id="ARBA00022692"/>
    </source>
</evidence>
<organism evidence="6 7">
    <name type="scientific">Streptococcus oriscaviae</name>
    <dbReference type="NCBI Taxonomy" id="2781599"/>
    <lineage>
        <taxon>Bacteria</taxon>
        <taxon>Bacillati</taxon>
        <taxon>Bacillota</taxon>
        <taxon>Bacilli</taxon>
        <taxon>Lactobacillales</taxon>
        <taxon>Streptococcaceae</taxon>
        <taxon>Streptococcus</taxon>
    </lineage>
</organism>
<name>A0ABX7YLA2_9STRE</name>
<feature type="transmembrane region" description="Helical" evidence="5">
    <location>
        <begin position="183"/>
        <end position="203"/>
    </location>
</feature>
<feature type="transmembrane region" description="Helical" evidence="5">
    <location>
        <begin position="64"/>
        <end position="83"/>
    </location>
</feature>